<evidence type="ECO:0000313" key="8">
    <source>
        <dbReference type="EMBL" id="KAK1683566.1"/>
    </source>
</evidence>
<dbReference type="InterPro" id="IPR036259">
    <property type="entry name" value="MFS_trans_sf"/>
</dbReference>
<feature type="transmembrane region" description="Helical" evidence="7">
    <location>
        <begin position="1548"/>
        <end position="1567"/>
    </location>
</feature>
<dbReference type="GO" id="GO:0016020">
    <property type="term" value="C:membrane"/>
    <property type="evidence" value="ECO:0007669"/>
    <property type="project" value="UniProtKB-SubCell"/>
</dbReference>
<name>A0AAD8WYU6_LOLMU</name>
<dbReference type="InterPro" id="IPR000109">
    <property type="entry name" value="POT_fam"/>
</dbReference>
<dbReference type="Pfam" id="PF00854">
    <property type="entry name" value="PTR2"/>
    <property type="match status" value="1"/>
</dbReference>
<keyword evidence="3 7" id="KW-0812">Transmembrane</keyword>
<feature type="transmembrane region" description="Helical" evidence="7">
    <location>
        <begin position="1471"/>
        <end position="1492"/>
    </location>
</feature>
<dbReference type="SUPFAM" id="SSF103473">
    <property type="entry name" value="MFS general substrate transporter"/>
    <property type="match status" value="1"/>
</dbReference>
<feature type="compositionally biased region" description="Polar residues" evidence="6">
    <location>
        <begin position="259"/>
        <end position="268"/>
    </location>
</feature>
<evidence type="ECO:0000256" key="2">
    <source>
        <dbReference type="ARBA" id="ARBA00005982"/>
    </source>
</evidence>
<keyword evidence="9" id="KW-1185">Reference proteome</keyword>
<dbReference type="GO" id="GO:0022857">
    <property type="term" value="F:transmembrane transporter activity"/>
    <property type="evidence" value="ECO:0007669"/>
    <property type="project" value="InterPro"/>
</dbReference>
<proteinExistence type="inferred from homology"/>
<feature type="transmembrane region" description="Helical" evidence="7">
    <location>
        <begin position="1143"/>
        <end position="1162"/>
    </location>
</feature>
<feature type="transmembrane region" description="Helical" evidence="7">
    <location>
        <begin position="1253"/>
        <end position="1277"/>
    </location>
</feature>
<dbReference type="EMBL" id="JAUUTY010000002">
    <property type="protein sequence ID" value="KAK1683566.1"/>
    <property type="molecule type" value="Genomic_DNA"/>
</dbReference>
<feature type="transmembrane region" description="Helical" evidence="7">
    <location>
        <begin position="1426"/>
        <end position="1450"/>
    </location>
</feature>
<comment type="subcellular location">
    <subcellularLocation>
        <location evidence="1">Membrane</location>
        <topology evidence="1">Multi-pass membrane protein</topology>
    </subcellularLocation>
</comment>
<comment type="similarity">
    <text evidence="2">Belongs to the major facilitator superfamily. Proton-dependent oligopeptide transporter (POT/PTR) (TC 2.A.17) family.</text>
</comment>
<accession>A0AAD8WYU6</accession>
<evidence type="ECO:0000256" key="5">
    <source>
        <dbReference type="ARBA" id="ARBA00023136"/>
    </source>
</evidence>
<feature type="transmembrane region" description="Helical" evidence="7">
    <location>
        <begin position="1169"/>
        <end position="1192"/>
    </location>
</feature>
<sequence>MKPSQQRTRSSPAHVQIPFCVRKNRARREHVLVVVSERDAVSHGTLGHHSNIVTFTLDDLCEEDRQALERDLEQLKAEKLRRYVKTRNGVVKKVAAPTPSDAFVTEMPSYQPITCNTSPLQHVDSGVQCKPVLDSYLDMSPQQTLDAQNSLSEVQSSIDEGQLIFTENSKMKLDTDPFPINAIDFENKKILIRSDQAESTKGKNVIIDDNAAPRMIKAKNPKVGVQKVDERKRKAAPKPKPVVKQLLDKYTAHKANNVFSRLGSSKRSSNGEKPVSRNSNLRGRRYANVKNYMGERKRVWVKRVELKSIKYSDDLDVVHDLKLGDHESTRAVISNPKTSDIDGIACGSVLGNAADNVQYVGSHSHMPMDAAIGHDTTCYFANYSQPSYATPFVTNFSAPYATGDIHNSATHLHNDYSRISENSKGVHVPSSNTVACDTTPAQFQIFGATQDSWPKNSERYEGRTAEEWNDIYLKSCEDLAKKLVEVRAMQANPQKKVDSVSTTNLAKDGLDNTCAESNQHSMIDTSVRTNLVEVDLGKAKSDTHAKFLKPVDTSFVEQEHGKSEINLDNIVTFTLDDLCEEDRQALERDLEQLKAEKLRRYVKTRNGVVKKVTAPTPSDAFVTEMPSYQPITCNTSPLQHVDSGVQCKPVLDSYLDMSPQQTLDAQNSLSEVQSSIDEGQLIFTENSKMKLDTDPFPINAIDFENKKILIRSDQAESTKGKNVIIDDNAAPRMIKAKNPKVGVQKVDERKRKAAPKPKPVVKQLLDKYTAHKANNVFSRLGSSKRSRSASQHGGPVHWQGNLYDQPPYFPMEPTYWGYQPPMYLQYPPWSFSHWAPYPTRRNGNFQLKYISRRSIFRLHFQEKRDQFNQAVRLCDATVIRSNGEKPVSRNSNLRGRRYANVKNYMGERKRVWVKRVELKSIKYSDDLDVVHDLKLGDHESTRAVISNPKTSDIDGIACGSVLGNAAEELRRRLVDARLRRRLPDAELCRRRLDAGLGRRHRRAPPRVSASPLLPLPRQAPLLAGALFFLRRSDADPARRGCGVRPLTLQDQGRPIRRGNGATALGPWEVSVGVCIDNGGADDGLVVDFKGKPVDKSRAGGWLGAGFILGTELAERVCVVGISMNLVTYLTGEMHLSSAKSANIVTNFMGTLNLLALLGGFLADAKLGRYITIAISATITAVGTSLLAVSTAVPPRCIMAAAGCVAASGGKPAMLYSALYTIAAGAGGLKANVSGFGSDQFDARDPREERAMMFFFNRFYFSISLGSLFAVTVLVYVQDNVGRGWGYGVPAAVMVAAVVVLAAGTPRYRYRRPQGSPLTVIGRVLWAAWRNRRLPCPADASELHGFHEAKVAHTDRLRCLDKAAIVEADLATAAALPGLTVTDVEEVKMVVQLLPIWSTCIIFWTIYSQMATFSIQQAEQMDRRVGGGGFVVPAGSLSVFLVLSVLLFTSLNERLLVPLAGRLTRHPHGLTSLQRVAAGLVLATLAMAVSAIVEKKRRDASTGGGTVSAFWLVLQFFLVGAGEAFAYVGQLEFFIREAPERMKSMSTGLFLATLAMGFFLSSFLVLAVDAATRGAWIRGRLDDGQLDLFYWMLALLGVANFVVFLVFASRHQYKRTVPDAGAAAGTV</sequence>
<feature type="transmembrane region" description="Helical" evidence="7">
    <location>
        <begin position="1507"/>
        <end position="1527"/>
    </location>
</feature>
<evidence type="ECO:0000313" key="9">
    <source>
        <dbReference type="Proteomes" id="UP001231189"/>
    </source>
</evidence>
<dbReference type="PANTHER" id="PTHR11654">
    <property type="entry name" value="OLIGOPEPTIDE TRANSPORTER-RELATED"/>
    <property type="match status" value="1"/>
</dbReference>
<evidence type="ECO:0000256" key="1">
    <source>
        <dbReference type="ARBA" id="ARBA00004141"/>
    </source>
</evidence>
<evidence type="ECO:0000256" key="4">
    <source>
        <dbReference type="ARBA" id="ARBA00022989"/>
    </source>
</evidence>
<evidence type="ECO:0000256" key="6">
    <source>
        <dbReference type="SAM" id="MobiDB-lite"/>
    </source>
</evidence>
<feature type="transmembrane region" description="Helical" evidence="7">
    <location>
        <begin position="1388"/>
        <end position="1406"/>
    </location>
</feature>
<evidence type="ECO:0000256" key="7">
    <source>
        <dbReference type="SAM" id="Phobius"/>
    </source>
</evidence>
<gene>
    <name evidence="8" type="ORF">QYE76_044414</name>
</gene>
<organism evidence="8 9">
    <name type="scientific">Lolium multiflorum</name>
    <name type="common">Italian ryegrass</name>
    <name type="synonym">Lolium perenne subsp. multiflorum</name>
    <dbReference type="NCBI Taxonomy" id="4521"/>
    <lineage>
        <taxon>Eukaryota</taxon>
        <taxon>Viridiplantae</taxon>
        <taxon>Streptophyta</taxon>
        <taxon>Embryophyta</taxon>
        <taxon>Tracheophyta</taxon>
        <taxon>Spermatophyta</taxon>
        <taxon>Magnoliopsida</taxon>
        <taxon>Liliopsida</taxon>
        <taxon>Poales</taxon>
        <taxon>Poaceae</taxon>
        <taxon>BOP clade</taxon>
        <taxon>Pooideae</taxon>
        <taxon>Poodae</taxon>
        <taxon>Poeae</taxon>
        <taxon>Poeae Chloroplast Group 2 (Poeae type)</taxon>
        <taxon>Loliodinae</taxon>
        <taxon>Loliinae</taxon>
        <taxon>Lolium</taxon>
    </lineage>
</organism>
<keyword evidence="5 7" id="KW-0472">Membrane</keyword>
<dbReference type="Gene3D" id="1.20.1250.20">
    <property type="entry name" value="MFS general substrate transporter like domains"/>
    <property type="match status" value="1"/>
</dbReference>
<feature type="region of interest" description="Disordered" evidence="6">
    <location>
        <begin position="259"/>
        <end position="283"/>
    </location>
</feature>
<keyword evidence="4 7" id="KW-1133">Transmembrane helix</keyword>
<feature type="transmembrane region" description="Helical" evidence="7">
    <location>
        <begin position="1212"/>
        <end position="1232"/>
    </location>
</feature>
<feature type="transmembrane region" description="Helical" evidence="7">
    <location>
        <begin position="1587"/>
        <end position="1607"/>
    </location>
</feature>
<evidence type="ECO:0000256" key="3">
    <source>
        <dbReference type="ARBA" id="ARBA00022692"/>
    </source>
</evidence>
<feature type="region of interest" description="Disordered" evidence="6">
    <location>
        <begin position="739"/>
        <end position="758"/>
    </location>
</feature>
<protein>
    <submittedName>
        <fullName evidence="8">Uncharacterized protein</fullName>
    </submittedName>
</protein>
<reference evidence="8" key="1">
    <citation type="submission" date="2023-07" db="EMBL/GenBank/DDBJ databases">
        <title>A chromosome-level genome assembly of Lolium multiflorum.</title>
        <authorList>
            <person name="Chen Y."/>
            <person name="Copetti D."/>
            <person name="Kolliker R."/>
            <person name="Studer B."/>
        </authorList>
    </citation>
    <scope>NUCLEOTIDE SEQUENCE</scope>
    <source>
        <strain evidence="8">02402/16</strain>
        <tissue evidence="8">Leaf</tissue>
    </source>
</reference>
<comment type="caution">
    <text evidence="8">The sequence shown here is derived from an EMBL/GenBank/DDBJ whole genome shotgun (WGS) entry which is preliminary data.</text>
</comment>
<dbReference type="Proteomes" id="UP001231189">
    <property type="component" value="Unassembled WGS sequence"/>
</dbReference>
<feature type="transmembrane region" description="Helical" evidence="7">
    <location>
        <begin position="1283"/>
        <end position="1303"/>
    </location>
</feature>